<dbReference type="PANTHER" id="PTHR47992">
    <property type="entry name" value="PROTEIN PHOSPHATASE"/>
    <property type="match status" value="1"/>
</dbReference>
<dbReference type="KEGG" id="csl:COCSUDRAFT_59328"/>
<dbReference type="AlphaFoldDB" id="I0Z850"/>
<dbReference type="InterPro" id="IPR036457">
    <property type="entry name" value="PPM-type-like_dom_sf"/>
</dbReference>
<dbReference type="STRING" id="574566.I0Z850"/>
<evidence type="ECO:0000259" key="1">
    <source>
        <dbReference type="PROSITE" id="PS51746"/>
    </source>
</evidence>
<dbReference type="GO" id="GO:0004722">
    <property type="term" value="F:protein serine/threonine phosphatase activity"/>
    <property type="evidence" value="ECO:0007669"/>
    <property type="project" value="InterPro"/>
</dbReference>
<reference evidence="2 3" key="1">
    <citation type="journal article" date="2012" name="Genome Biol.">
        <title>The genome of the polar eukaryotic microalga coccomyxa subellipsoidea reveals traits of cold adaptation.</title>
        <authorList>
            <person name="Blanc G."/>
            <person name="Agarkova I."/>
            <person name="Grimwood J."/>
            <person name="Kuo A."/>
            <person name="Brueggeman A."/>
            <person name="Dunigan D."/>
            <person name="Gurnon J."/>
            <person name="Ladunga I."/>
            <person name="Lindquist E."/>
            <person name="Lucas S."/>
            <person name="Pangilinan J."/>
            <person name="Proschold T."/>
            <person name="Salamov A."/>
            <person name="Schmutz J."/>
            <person name="Weeks D."/>
            <person name="Yamada T."/>
            <person name="Claverie J.M."/>
            <person name="Grigoriev I."/>
            <person name="Van Etten J."/>
            <person name="Lomsadze A."/>
            <person name="Borodovsky M."/>
        </authorList>
    </citation>
    <scope>NUCLEOTIDE SEQUENCE [LARGE SCALE GENOMIC DNA]</scope>
    <source>
        <strain evidence="2 3">C-169</strain>
    </source>
</reference>
<protein>
    <submittedName>
        <fullName evidence="2">Protein serine/threonine phosphatase 2C</fullName>
    </submittedName>
</protein>
<dbReference type="RefSeq" id="XP_005651363.1">
    <property type="nucleotide sequence ID" value="XM_005651306.1"/>
</dbReference>
<dbReference type="SMART" id="SM00332">
    <property type="entry name" value="PP2Cc"/>
    <property type="match status" value="1"/>
</dbReference>
<gene>
    <name evidence="2" type="ORF">COCSUDRAFT_59328</name>
</gene>
<dbReference type="Pfam" id="PF00481">
    <property type="entry name" value="PP2C"/>
    <property type="match status" value="1"/>
</dbReference>
<feature type="domain" description="PPM-type phosphatase" evidence="1">
    <location>
        <begin position="28"/>
        <end position="297"/>
    </location>
</feature>
<dbReference type="CDD" id="cd00143">
    <property type="entry name" value="PP2Cc"/>
    <property type="match status" value="1"/>
</dbReference>
<keyword evidence="3" id="KW-1185">Reference proteome</keyword>
<dbReference type="InterPro" id="IPR001932">
    <property type="entry name" value="PPM-type_phosphatase-like_dom"/>
</dbReference>
<dbReference type="SUPFAM" id="SSF81606">
    <property type="entry name" value="PP2C-like"/>
    <property type="match status" value="1"/>
</dbReference>
<sequence>MQTADSPFATIDDSVWDEKYSDRFGQLDFGVSSLQGPRESMEDCAYVVPRARCGFLFAAVFDGHSGFSTAEYLTDHLYGVISDAINDNTYGQECSVSGHEDEDERNSGATATVVLARKDKLVVANVGDSRAVLSRRAQAVDLTMEHRVSGGGPVVEAEVARVTAAGGWIADGRVCDVIAVSRAFGDQEFKGDGMTGMLQKGVSEEWWDQAFADSKHLTQDLLVATPDVVEAPVHEDDEFLILATDGLWDVVSSHDAVSMARSDFKKRRSAQQIAERLTKTAIQRRTEDNVSVVVIDLGGGKDGWDKPQQKNSDVWKGFLGLKK</sequence>
<name>I0Z850_COCSC</name>
<organism evidence="2 3">
    <name type="scientific">Coccomyxa subellipsoidea (strain C-169)</name>
    <name type="common">Green microalga</name>
    <dbReference type="NCBI Taxonomy" id="574566"/>
    <lineage>
        <taxon>Eukaryota</taxon>
        <taxon>Viridiplantae</taxon>
        <taxon>Chlorophyta</taxon>
        <taxon>core chlorophytes</taxon>
        <taxon>Trebouxiophyceae</taxon>
        <taxon>Trebouxiophyceae incertae sedis</taxon>
        <taxon>Coccomyxaceae</taxon>
        <taxon>Coccomyxa</taxon>
        <taxon>Coccomyxa subellipsoidea</taxon>
    </lineage>
</organism>
<dbReference type="EMBL" id="AGSI01000002">
    <property type="protein sequence ID" value="EIE26819.1"/>
    <property type="molecule type" value="Genomic_DNA"/>
</dbReference>
<evidence type="ECO:0000313" key="2">
    <source>
        <dbReference type="EMBL" id="EIE26819.1"/>
    </source>
</evidence>
<comment type="caution">
    <text evidence="2">The sequence shown here is derived from an EMBL/GenBank/DDBJ whole genome shotgun (WGS) entry which is preliminary data.</text>
</comment>
<dbReference type="Gene3D" id="3.60.40.10">
    <property type="entry name" value="PPM-type phosphatase domain"/>
    <property type="match status" value="1"/>
</dbReference>
<accession>I0Z850</accession>
<dbReference type="GeneID" id="17044829"/>
<dbReference type="OrthoDB" id="10264738at2759"/>
<proteinExistence type="predicted"/>
<dbReference type="PROSITE" id="PS51746">
    <property type="entry name" value="PPM_2"/>
    <property type="match status" value="1"/>
</dbReference>
<dbReference type="Proteomes" id="UP000007264">
    <property type="component" value="Unassembled WGS sequence"/>
</dbReference>
<dbReference type="eggNOG" id="KOG0698">
    <property type="taxonomic scope" value="Eukaryota"/>
</dbReference>
<dbReference type="InterPro" id="IPR015655">
    <property type="entry name" value="PP2C"/>
</dbReference>
<evidence type="ECO:0000313" key="3">
    <source>
        <dbReference type="Proteomes" id="UP000007264"/>
    </source>
</evidence>